<evidence type="ECO:0000256" key="3">
    <source>
        <dbReference type="ARBA" id="ARBA00022833"/>
    </source>
</evidence>
<reference evidence="9" key="1">
    <citation type="submission" date="2012-12" db="EMBL/GenBank/DDBJ databases">
        <authorList>
            <person name="Hellsten U."/>
            <person name="Grimwood J."/>
            <person name="Chapman J.A."/>
            <person name="Shapiro H."/>
            <person name="Aerts A."/>
            <person name="Otillar R.P."/>
            <person name="Terry A.Y."/>
            <person name="Boore J.L."/>
            <person name="Simakov O."/>
            <person name="Marletaz F."/>
            <person name="Cho S.-J."/>
            <person name="Edsinger-Gonzales E."/>
            <person name="Havlak P."/>
            <person name="Kuo D.-H."/>
            <person name="Larsson T."/>
            <person name="Lv J."/>
            <person name="Arendt D."/>
            <person name="Savage R."/>
            <person name="Osoegawa K."/>
            <person name="de Jong P."/>
            <person name="Lindberg D.R."/>
            <person name="Seaver E.C."/>
            <person name="Weisblat D.A."/>
            <person name="Putnam N.H."/>
            <person name="Grigoriev I.V."/>
            <person name="Rokhsar D.S."/>
        </authorList>
    </citation>
    <scope>NUCLEOTIDE SEQUENCE</scope>
    <source>
        <strain evidence="9">I ESC-2004</strain>
    </source>
</reference>
<dbReference type="Proteomes" id="UP000014760">
    <property type="component" value="Unassembled WGS sequence"/>
</dbReference>
<gene>
    <name evidence="7" type="ORF">CAPTEDRAFT_209218</name>
</gene>
<sequence>MEQRLPLLSMEVSQDAAGKLSAEHCYSSSKEPGSQKCTRGTQCYAYNCFNYNNRESTARGISFHQFPDKEKEKQRWEVWFQNCHRTSEPNKKTRICSVHFESSRFKQTKKLLFYKQLLTTGQMQFLLMHKFSQDHLELFFNAVRRFGGWNNNPSVNHFKTAFRALISRCGAAAVCGSTGNCVAQENVELVRASLQSPSYASPFHEEDVALDVIEDNLSEHFSSEFYAILAQNIVTYICGWVGNRS</sequence>
<dbReference type="Pfam" id="PF21789">
    <property type="entry name" value="TNP-like_RNaseH_C"/>
    <property type="match status" value="1"/>
</dbReference>
<evidence type="ECO:0000256" key="2">
    <source>
        <dbReference type="ARBA" id="ARBA00022771"/>
    </source>
</evidence>
<keyword evidence="1" id="KW-0479">Metal-binding</keyword>
<reference evidence="8" key="3">
    <citation type="submission" date="2015-06" db="UniProtKB">
        <authorList>
            <consortium name="EnsemblMetazoa"/>
        </authorList>
    </citation>
    <scope>IDENTIFICATION</scope>
</reference>
<evidence type="ECO:0000256" key="1">
    <source>
        <dbReference type="ARBA" id="ARBA00022723"/>
    </source>
</evidence>
<dbReference type="EMBL" id="AMQN01003739">
    <property type="status" value="NOT_ANNOTATED_CDS"/>
    <property type="molecule type" value="Genomic_DNA"/>
</dbReference>
<evidence type="ECO:0000313" key="8">
    <source>
        <dbReference type="EnsemblMetazoa" id="CapteP209218"/>
    </source>
</evidence>
<evidence type="ECO:0000313" key="9">
    <source>
        <dbReference type="Proteomes" id="UP000014760"/>
    </source>
</evidence>
<dbReference type="HOGENOM" id="CLU_1134465_0_0_1"/>
<accession>R7VLY9</accession>
<dbReference type="OrthoDB" id="6284102at2759"/>
<keyword evidence="2 5" id="KW-0863">Zinc-finger</keyword>
<reference evidence="7 9" key="2">
    <citation type="journal article" date="2013" name="Nature">
        <title>Insights into bilaterian evolution from three spiralian genomes.</title>
        <authorList>
            <person name="Simakov O."/>
            <person name="Marletaz F."/>
            <person name="Cho S.J."/>
            <person name="Edsinger-Gonzales E."/>
            <person name="Havlak P."/>
            <person name="Hellsten U."/>
            <person name="Kuo D.H."/>
            <person name="Larsson T."/>
            <person name="Lv J."/>
            <person name="Arendt D."/>
            <person name="Savage R."/>
            <person name="Osoegawa K."/>
            <person name="de Jong P."/>
            <person name="Grimwood J."/>
            <person name="Chapman J.A."/>
            <person name="Shapiro H."/>
            <person name="Aerts A."/>
            <person name="Otillar R.P."/>
            <person name="Terry A.Y."/>
            <person name="Boore J.L."/>
            <person name="Grigoriev I.V."/>
            <person name="Lindberg D.R."/>
            <person name="Seaver E.C."/>
            <person name="Weisblat D.A."/>
            <person name="Putnam N.H."/>
            <person name="Rokhsar D.S."/>
        </authorList>
    </citation>
    <scope>NUCLEOTIDE SEQUENCE</scope>
    <source>
        <strain evidence="7 9">I ESC-2004</strain>
    </source>
</reference>
<name>R7VLY9_CAPTE</name>
<dbReference type="InterPro" id="IPR006612">
    <property type="entry name" value="THAP_Znf"/>
</dbReference>
<dbReference type="GO" id="GO:0003677">
    <property type="term" value="F:DNA binding"/>
    <property type="evidence" value="ECO:0007669"/>
    <property type="project" value="UniProtKB-UniRule"/>
</dbReference>
<dbReference type="PANTHER" id="PTHR47577:SF2">
    <property type="entry name" value="THAP DOMAIN CONTAINING 9"/>
    <property type="match status" value="1"/>
</dbReference>
<dbReference type="InterPro" id="IPR048367">
    <property type="entry name" value="TNP-like_RNaseH_C"/>
</dbReference>
<organism evidence="7">
    <name type="scientific">Capitella teleta</name>
    <name type="common">Polychaete worm</name>
    <dbReference type="NCBI Taxonomy" id="283909"/>
    <lineage>
        <taxon>Eukaryota</taxon>
        <taxon>Metazoa</taxon>
        <taxon>Spiralia</taxon>
        <taxon>Lophotrochozoa</taxon>
        <taxon>Annelida</taxon>
        <taxon>Polychaeta</taxon>
        <taxon>Sedentaria</taxon>
        <taxon>Scolecida</taxon>
        <taxon>Capitellidae</taxon>
        <taxon>Capitella</taxon>
    </lineage>
</organism>
<dbReference type="Pfam" id="PF05485">
    <property type="entry name" value="THAP"/>
    <property type="match status" value="1"/>
</dbReference>
<dbReference type="Gene3D" id="6.20.210.20">
    <property type="entry name" value="THAP domain"/>
    <property type="match status" value="1"/>
</dbReference>
<dbReference type="SUPFAM" id="SSF57716">
    <property type="entry name" value="Glucocorticoid receptor-like (DNA-binding domain)"/>
    <property type="match status" value="1"/>
</dbReference>
<feature type="domain" description="THAP-type" evidence="6">
    <location>
        <begin position="39"/>
        <end position="127"/>
    </location>
</feature>
<evidence type="ECO:0000259" key="6">
    <source>
        <dbReference type="PROSITE" id="PS50950"/>
    </source>
</evidence>
<evidence type="ECO:0000313" key="7">
    <source>
        <dbReference type="EMBL" id="ELU18661.1"/>
    </source>
</evidence>
<dbReference type="AlphaFoldDB" id="R7VLY9"/>
<evidence type="ECO:0000256" key="5">
    <source>
        <dbReference type="PROSITE-ProRule" id="PRU00309"/>
    </source>
</evidence>
<proteinExistence type="predicted"/>
<dbReference type="GO" id="GO:0008270">
    <property type="term" value="F:zinc ion binding"/>
    <property type="evidence" value="ECO:0007669"/>
    <property type="project" value="UniProtKB-KW"/>
</dbReference>
<dbReference type="PANTHER" id="PTHR47577">
    <property type="entry name" value="THAP DOMAIN-CONTAINING PROTEIN 6"/>
    <property type="match status" value="1"/>
</dbReference>
<dbReference type="SMART" id="SM00980">
    <property type="entry name" value="THAP"/>
    <property type="match status" value="1"/>
</dbReference>
<evidence type="ECO:0000256" key="4">
    <source>
        <dbReference type="ARBA" id="ARBA00023125"/>
    </source>
</evidence>
<dbReference type="EnsemblMetazoa" id="CapteT209218">
    <property type="protein sequence ID" value="CapteP209218"/>
    <property type="gene ID" value="CapteG209218"/>
</dbReference>
<protein>
    <recommendedName>
        <fullName evidence="6">THAP-type domain-containing protein</fullName>
    </recommendedName>
</protein>
<dbReference type="EMBL" id="KB291800">
    <property type="protein sequence ID" value="ELU18661.1"/>
    <property type="molecule type" value="Genomic_DNA"/>
</dbReference>
<dbReference type="PROSITE" id="PS50950">
    <property type="entry name" value="ZF_THAP"/>
    <property type="match status" value="1"/>
</dbReference>
<keyword evidence="9" id="KW-1185">Reference proteome</keyword>
<dbReference type="InterPro" id="IPR038441">
    <property type="entry name" value="THAP_Znf_sf"/>
</dbReference>
<keyword evidence="4 5" id="KW-0238">DNA-binding</keyword>
<keyword evidence="3" id="KW-0862">Zinc</keyword>